<dbReference type="InterPro" id="IPR001949">
    <property type="entry name" value="NADH-UbQ_OxRdtase_51kDa_CS"/>
</dbReference>
<dbReference type="PROSITE" id="PS00645">
    <property type="entry name" value="COMPLEX1_51K_2"/>
    <property type="match status" value="1"/>
</dbReference>
<dbReference type="Gene3D" id="3.40.50.11540">
    <property type="entry name" value="NADH-ubiquinone oxidoreductase 51kDa subunit"/>
    <property type="match status" value="1"/>
</dbReference>
<dbReference type="Pfam" id="PF10589">
    <property type="entry name" value="NADH_4Fe-4S"/>
    <property type="match status" value="1"/>
</dbReference>
<dbReference type="PRINTS" id="PR00419">
    <property type="entry name" value="ADXRDTASE"/>
</dbReference>
<organism evidence="7 8">
    <name type="scientific">Candidatus Desulfacyla euxinica</name>
    <dbReference type="NCBI Taxonomy" id="2841693"/>
    <lineage>
        <taxon>Bacteria</taxon>
        <taxon>Deltaproteobacteria</taxon>
        <taxon>Candidatus Desulfacyla</taxon>
    </lineage>
</organism>
<dbReference type="Gene3D" id="3.40.30.10">
    <property type="entry name" value="Glutaredoxin"/>
    <property type="match status" value="1"/>
</dbReference>
<dbReference type="SUPFAM" id="SSF142984">
    <property type="entry name" value="Nqo1 middle domain-like"/>
    <property type="match status" value="1"/>
</dbReference>
<keyword evidence="3" id="KW-0479">Metal-binding</keyword>
<dbReference type="EMBL" id="JACNJD010000170">
    <property type="protein sequence ID" value="MBC8176869.1"/>
    <property type="molecule type" value="Genomic_DNA"/>
</dbReference>
<evidence type="ECO:0000313" key="7">
    <source>
        <dbReference type="EMBL" id="MBC8176869.1"/>
    </source>
</evidence>
<sequence length="1002" mass="109278">MEKKYRVHLMICAGTSCVSSGSLDVRDALVKEIEKNNLQDEVFVATTGCNGFCAAGPLMIAYPDEIFYQKLAVDDVPYFVEEYLIKGRVVKKHLFESPEADEAIPNINEIGFFSRQVLVALKNRGLIDPDNIDEYIARDGYMGAAKALLEMKPEQIVEEMKTSGLRGRGGAGFPTGLKWQFCAAATGSPKYMLCNADEGDPGAFMDRSILESDPHSVLEGMVIGGKAIGSHYGYIYVRAEYPLAIERLQTAIAQAKDYGLLGKDILGSGFDMDIDLYLGAGAFVCGEETALMRSIEGQRGMPRPRPPFPANKGLWDRPSVLNNVESLANIPQIIYRGANWFNSLGTEKSTGTKVFALSGRVRNIGLIEVPMGTPLRSIIYDIGGGIPDGKKFKAVQLGGPSGGCIPASLLETPVDYENIAKTGAIVGSGGMVVMDETSCMVDVARFFVEFTTEESCGKCTPCREGSRQLLWILEKICDGEGVPEDLVVLEKLANVLQSASLCGLGQTVPNPVLSTLKYFRHEYEAHIYHKHCPTGTCKRLSAPPCQSACPTGQDVATYVALIGQGKIEKAWEIIRKENPFPMVLGRVCLHPCESSCKRAETDEPIAICSLKRFVADRMRKKLKEIEPAPVLFPDDKVAVIGSGPAGLTVAYDLAQKGYPVTVFEQLSVAGGMLQVGIPEDRLPRDVVNDEIDAIKRLGVEIRLGVRVGNDITFDQLKKQGYKSFFLGVGAHKGLTIRIPGGTKVGWSGRRPSGLPYGNNLSENNTRGKSICILGGGRSALNTALKFKDSGAEQVHMVCRYERENMPADPAEINGALENGVQIHFLTSPVGIVGEKDRVEGLECIKNKPGKSDFSGRQKPVAIEGSKFIIDCTLIAPSNGQDPDISFIYEDAEFEIGRKNHLVVDEETLETNIPGFFTGGDAVTGPATVVKAIGAGHRAAVSIDCYLRRKPYKGYWHPRPHLMLDRLELTEEDEKLIRPKMLNLGLDELTAMGETRRCLRCDL</sequence>
<evidence type="ECO:0000256" key="2">
    <source>
        <dbReference type="ARBA" id="ARBA00022485"/>
    </source>
</evidence>
<accession>A0A8J6MXU7</accession>
<keyword evidence="5" id="KW-0411">Iron-sulfur</keyword>
<dbReference type="Gene3D" id="3.10.20.600">
    <property type="match status" value="1"/>
</dbReference>
<dbReference type="GO" id="GO:0046872">
    <property type="term" value="F:metal ion binding"/>
    <property type="evidence" value="ECO:0007669"/>
    <property type="project" value="UniProtKB-KW"/>
</dbReference>
<dbReference type="PANTHER" id="PTHR43578">
    <property type="entry name" value="NADH-QUINONE OXIDOREDUCTASE SUBUNIT F"/>
    <property type="match status" value="1"/>
</dbReference>
<keyword evidence="4" id="KW-0408">Iron</keyword>
<dbReference type="SUPFAM" id="SSF52833">
    <property type="entry name" value="Thioredoxin-like"/>
    <property type="match status" value="1"/>
</dbReference>
<evidence type="ECO:0000256" key="4">
    <source>
        <dbReference type="ARBA" id="ARBA00023004"/>
    </source>
</evidence>
<evidence type="ECO:0000259" key="6">
    <source>
        <dbReference type="SMART" id="SM00928"/>
    </source>
</evidence>
<dbReference type="PROSITE" id="PS51257">
    <property type="entry name" value="PROKAR_LIPOPROTEIN"/>
    <property type="match status" value="1"/>
</dbReference>
<feature type="domain" description="NADH-ubiquinone oxidoreductase 51kDa subunit iron-sulphur binding" evidence="6">
    <location>
        <begin position="441"/>
        <end position="486"/>
    </location>
</feature>
<evidence type="ECO:0000256" key="1">
    <source>
        <dbReference type="ARBA" id="ARBA00007523"/>
    </source>
</evidence>
<dbReference type="InterPro" id="IPR037207">
    <property type="entry name" value="Nuop51_4Fe4S-bd_sf"/>
</dbReference>
<dbReference type="Gene3D" id="1.20.1440.230">
    <property type="entry name" value="NADH-ubiquinone oxidoreductase 51kDa subunit, iron-sulphur binding domain"/>
    <property type="match status" value="1"/>
</dbReference>
<keyword evidence="2" id="KW-0004">4Fe-4S</keyword>
<reference evidence="7 8" key="1">
    <citation type="submission" date="2020-08" db="EMBL/GenBank/DDBJ databases">
        <title>Bridging the membrane lipid divide: bacteria of the FCB group superphylum have the potential to synthesize archaeal ether lipids.</title>
        <authorList>
            <person name="Villanueva L."/>
            <person name="Von Meijenfeldt F.A.B."/>
            <person name="Westbye A.B."/>
            <person name="Yadav S."/>
            <person name="Hopmans E.C."/>
            <person name="Dutilh B.E."/>
            <person name="Sinninghe Damste J.S."/>
        </authorList>
    </citation>
    <scope>NUCLEOTIDE SEQUENCE [LARGE SCALE GENOMIC DNA]</scope>
    <source>
        <strain evidence="7">NIOZ-UU27</strain>
    </source>
</reference>
<dbReference type="InterPro" id="IPR019575">
    <property type="entry name" value="Nuop51_4Fe4S-bd"/>
</dbReference>
<dbReference type="SUPFAM" id="SSF51971">
    <property type="entry name" value="Nucleotide-binding domain"/>
    <property type="match status" value="1"/>
</dbReference>
<dbReference type="GO" id="GO:0051539">
    <property type="term" value="F:4 iron, 4 sulfur cluster binding"/>
    <property type="evidence" value="ECO:0007669"/>
    <property type="project" value="UniProtKB-KW"/>
</dbReference>
<dbReference type="Gene3D" id="3.50.50.60">
    <property type="entry name" value="FAD/NAD(P)-binding domain"/>
    <property type="match status" value="3"/>
</dbReference>
<comment type="similarity">
    <text evidence="1">Belongs to the complex I 51 kDa subunit family.</text>
</comment>
<dbReference type="InterPro" id="IPR036188">
    <property type="entry name" value="FAD/NAD-bd_sf"/>
</dbReference>
<comment type="caution">
    <text evidence="7">The sequence shown here is derived from an EMBL/GenBank/DDBJ whole genome shotgun (WGS) entry which is preliminary data.</text>
</comment>
<dbReference type="GO" id="GO:0016491">
    <property type="term" value="F:oxidoreductase activity"/>
    <property type="evidence" value="ECO:0007669"/>
    <property type="project" value="InterPro"/>
</dbReference>
<dbReference type="CDD" id="cd02980">
    <property type="entry name" value="TRX_Fd_family"/>
    <property type="match status" value="1"/>
</dbReference>
<dbReference type="AlphaFoldDB" id="A0A8J6MXU7"/>
<dbReference type="Pfam" id="PF01512">
    <property type="entry name" value="Complex1_51K"/>
    <property type="match status" value="1"/>
</dbReference>
<dbReference type="SUPFAM" id="SSF140490">
    <property type="entry name" value="Nqo1C-terminal domain-like"/>
    <property type="match status" value="1"/>
</dbReference>
<proteinExistence type="inferred from homology"/>
<dbReference type="PANTHER" id="PTHR43578:SF3">
    <property type="entry name" value="NADH-QUINONE OXIDOREDUCTASE SUBUNIT F"/>
    <property type="match status" value="1"/>
</dbReference>
<dbReference type="SMART" id="SM00928">
    <property type="entry name" value="NADH_4Fe-4S"/>
    <property type="match status" value="1"/>
</dbReference>
<dbReference type="Proteomes" id="UP000650524">
    <property type="component" value="Unassembled WGS sequence"/>
</dbReference>
<dbReference type="FunFam" id="1.20.1440.230:FF:000001">
    <property type="entry name" value="Mitochondrial NADH dehydrogenase flavoprotein 1"/>
    <property type="match status" value="1"/>
</dbReference>
<evidence type="ECO:0000313" key="8">
    <source>
        <dbReference type="Proteomes" id="UP000650524"/>
    </source>
</evidence>
<evidence type="ECO:0000256" key="3">
    <source>
        <dbReference type="ARBA" id="ARBA00022723"/>
    </source>
</evidence>
<dbReference type="Pfam" id="PF07992">
    <property type="entry name" value="Pyr_redox_2"/>
    <property type="match status" value="1"/>
</dbReference>
<dbReference type="GO" id="GO:0010181">
    <property type="term" value="F:FMN binding"/>
    <property type="evidence" value="ECO:0007669"/>
    <property type="project" value="InterPro"/>
</dbReference>
<evidence type="ECO:0000256" key="5">
    <source>
        <dbReference type="ARBA" id="ARBA00023014"/>
    </source>
</evidence>
<dbReference type="InterPro" id="IPR036249">
    <property type="entry name" value="Thioredoxin-like_sf"/>
</dbReference>
<dbReference type="SUPFAM" id="SSF142019">
    <property type="entry name" value="Nqo1 FMN-binding domain-like"/>
    <property type="match status" value="1"/>
</dbReference>
<dbReference type="Pfam" id="PF14691">
    <property type="entry name" value="Fer4_20"/>
    <property type="match status" value="1"/>
</dbReference>
<dbReference type="GO" id="GO:0008137">
    <property type="term" value="F:NADH dehydrogenase (ubiquinone) activity"/>
    <property type="evidence" value="ECO:0007669"/>
    <property type="project" value="InterPro"/>
</dbReference>
<dbReference type="FunFam" id="3.40.50.11540:FF:000001">
    <property type="entry name" value="NADH dehydrogenase [ubiquinone] flavoprotein 1, mitochondrial"/>
    <property type="match status" value="1"/>
</dbReference>
<name>A0A8J6MXU7_9DELT</name>
<dbReference type="NCBIfam" id="NF010120">
    <property type="entry name" value="PRK13596.1"/>
    <property type="match status" value="1"/>
</dbReference>
<protein>
    <submittedName>
        <fullName evidence="7">NADH-quinone oxidoreductase subunit NuoF</fullName>
    </submittedName>
</protein>
<dbReference type="InterPro" id="IPR037225">
    <property type="entry name" value="Nuo51_FMN-bd_sf"/>
</dbReference>
<dbReference type="SUPFAM" id="SSF46548">
    <property type="entry name" value="alpha-helical ferredoxin"/>
    <property type="match status" value="1"/>
</dbReference>
<dbReference type="InterPro" id="IPR028261">
    <property type="entry name" value="DPD_II"/>
</dbReference>
<dbReference type="InterPro" id="IPR011538">
    <property type="entry name" value="Nuo51_FMN-bd"/>
</dbReference>
<dbReference type="InterPro" id="IPR023753">
    <property type="entry name" value="FAD/NAD-binding_dom"/>
</dbReference>
<dbReference type="Gene3D" id="6.10.250.1450">
    <property type="match status" value="1"/>
</dbReference>
<gene>
    <name evidence="7" type="primary">nuoF</name>
    <name evidence="7" type="ORF">H8E19_05645</name>
</gene>